<evidence type="ECO:0000313" key="1">
    <source>
        <dbReference type="EMBL" id="OAA69465.1"/>
    </source>
</evidence>
<dbReference type="STRING" id="1081104.A0A168B106"/>
<name>A0A168B106_CORFA</name>
<organism evidence="1 2">
    <name type="scientific">Cordyceps fumosorosea (strain ARSEF 2679)</name>
    <name type="common">Isaria fumosorosea</name>
    <dbReference type="NCBI Taxonomy" id="1081104"/>
    <lineage>
        <taxon>Eukaryota</taxon>
        <taxon>Fungi</taxon>
        <taxon>Dikarya</taxon>
        <taxon>Ascomycota</taxon>
        <taxon>Pezizomycotina</taxon>
        <taxon>Sordariomycetes</taxon>
        <taxon>Hypocreomycetidae</taxon>
        <taxon>Hypocreales</taxon>
        <taxon>Cordycipitaceae</taxon>
        <taxon>Cordyceps</taxon>
    </lineage>
</organism>
<gene>
    <name evidence="1" type="ORF">ISF_02735</name>
</gene>
<dbReference type="InterPro" id="IPR011009">
    <property type="entry name" value="Kinase-like_dom_sf"/>
</dbReference>
<dbReference type="RefSeq" id="XP_018706069.1">
    <property type="nucleotide sequence ID" value="XM_018846341.1"/>
</dbReference>
<dbReference type="GeneID" id="30019027"/>
<sequence>MSRHKTYSRVSDFVMSFIGAFEERLLGQPNAIMNREDALNQMSSLMYAKTVLPQLLQSRYEEGPFVFALTDVHRSNIFVDEHWNISRIIDLEFACSWPIEFLQPPYWLDGRCIDEIDATTFAPYHAEFLEHLKREEMIREDTANREPLSSMMQRSWIQGDFWVTLAVAEPIAFTTIFFNRILKGFFEISQDELEKADNWEIARLWRKNTCDIIHKKLKDRDRYLEELRCIFADNV</sequence>
<keyword evidence="2" id="KW-1185">Reference proteome</keyword>
<accession>A0A168B106</accession>
<dbReference type="OrthoDB" id="4869128at2759"/>
<dbReference type="SUPFAM" id="SSF56112">
    <property type="entry name" value="Protein kinase-like (PK-like)"/>
    <property type="match status" value="1"/>
</dbReference>
<dbReference type="EMBL" id="AZHB01000005">
    <property type="protein sequence ID" value="OAA69465.1"/>
    <property type="molecule type" value="Genomic_DNA"/>
</dbReference>
<reference evidence="1 2" key="1">
    <citation type="journal article" date="2016" name="Genome Biol. Evol.">
        <title>Divergent and convergent evolution of fungal pathogenicity.</title>
        <authorList>
            <person name="Shang Y."/>
            <person name="Xiao G."/>
            <person name="Zheng P."/>
            <person name="Cen K."/>
            <person name="Zhan S."/>
            <person name="Wang C."/>
        </authorList>
    </citation>
    <scope>NUCLEOTIDE SEQUENCE [LARGE SCALE GENOMIC DNA]</scope>
    <source>
        <strain evidence="1 2">ARSEF 2679</strain>
    </source>
</reference>
<comment type="caution">
    <text evidence="1">The sequence shown here is derived from an EMBL/GenBank/DDBJ whole genome shotgun (WGS) entry which is preliminary data.</text>
</comment>
<dbReference type="AlphaFoldDB" id="A0A168B106"/>
<protein>
    <recommendedName>
        <fullName evidence="3">Aminoglycoside phosphotransferase domain-containing protein</fullName>
    </recommendedName>
</protein>
<dbReference type="Proteomes" id="UP000076744">
    <property type="component" value="Unassembled WGS sequence"/>
</dbReference>
<evidence type="ECO:0008006" key="3">
    <source>
        <dbReference type="Google" id="ProtNLM"/>
    </source>
</evidence>
<evidence type="ECO:0000313" key="2">
    <source>
        <dbReference type="Proteomes" id="UP000076744"/>
    </source>
</evidence>
<proteinExistence type="predicted"/>